<keyword evidence="2" id="KW-1185">Reference proteome</keyword>
<comment type="caution">
    <text evidence="1">The sequence shown here is derived from an EMBL/GenBank/DDBJ whole genome shotgun (WGS) entry which is preliminary data.</text>
</comment>
<dbReference type="Pfam" id="PF08888">
    <property type="entry name" value="HopJ"/>
    <property type="match status" value="1"/>
</dbReference>
<organism evidence="1 2">
    <name type="scientific">Pseudoalteromonas ulvae</name>
    <dbReference type="NCBI Taxonomy" id="107327"/>
    <lineage>
        <taxon>Bacteria</taxon>
        <taxon>Pseudomonadati</taxon>
        <taxon>Pseudomonadota</taxon>
        <taxon>Gammaproteobacteria</taxon>
        <taxon>Alteromonadales</taxon>
        <taxon>Pseudoalteromonadaceae</taxon>
        <taxon>Pseudoalteromonas</taxon>
    </lineage>
</organism>
<dbReference type="Proteomes" id="UP000194841">
    <property type="component" value="Unassembled WGS sequence"/>
</dbReference>
<proteinExistence type="predicted"/>
<dbReference type="AlphaFoldDB" id="A0A244CN67"/>
<dbReference type="RefSeq" id="WP_086745290.1">
    <property type="nucleotide sequence ID" value="NZ_MWPV01000005.1"/>
</dbReference>
<dbReference type="InterPro" id="IPR038604">
    <property type="entry name" value="HopJ_sf"/>
</dbReference>
<dbReference type="InterPro" id="IPR014984">
    <property type="entry name" value="HopJ"/>
</dbReference>
<dbReference type="EMBL" id="MWPV01000005">
    <property type="protein sequence ID" value="OUL57032.1"/>
    <property type="molecule type" value="Genomic_DNA"/>
</dbReference>
<accession>A0A244CN67</accession>
<name>A0A244CN67_PSEDV</name>
<evidence type="ECO:0000313" key="2">
    <source>
        <dbReference type="Proteomes" id="UP000194841"/>
    </source>
</evidence>
<reference evidence="1 2" key="1">
    <citation type="submission" date="2017-02" db="EMBL/GenBank/DDBJ databases">
        <title>Pseudoalteromonas ulvae TC14 Genome.</title>
        <authorList>
            <person name="Molmeret M."/>
        </authorList>
    </citation>
    <scope>NUCLEOTIDE SEQUENCE [LARGE SCALE GENOMIC DNA]</scope>
    <source>
        <strain evidence="1">TC14</strain>
    </source>
</reference>
<sequence length="113" mass="12901">MSLDDFLYTLRNTPEEITFSLSISIIDTYYQFTPTAFQNAGLDNPAGTNNGSCKIFSFGLLHKLSEQQTLALFAQYYQDVLNTPDGDDHQNIRHFMRHRWSGIDFSTAALTLR</sequence>
<dbReference type="OrthoDB" id="9790826at2"/>
<gene>
    <name evidence="1" type="ORF">B1199_16725</name>
</gene>
<dbReference type="Gene3D" id="3.20.160.10">
    <property type="entry name" value="vpa0580 domain like"/>
    <property type="match status" value="1"/>
</dbReference>
<protein>
    <submittedName>
        <fullName evidence="1">Type III effector</fullName>
    </submittedName>
</protein>
<evidence type="ECO:0000313" key="1">
    <source>
        <dbReference type="EMBL" id="OUL57032.1"/>
    </source>
</evidence>